<dbReference type="RefSeq" id="WP_348534859.1">
    <property type="nucleotide sequence ID" value="NZ_BSVB01000001.1"/>
</dbReference>
<comment type="similarity">
    <text evidence="1">Belongs to the ROK (NagC/XylR) family.</text>
</comment>
<dbReference type="Pfam" id="PF00480">
    <property type="entry name" value="ROK"/>
    <property type="match status" value="1"/>
</dbReference>
<proteinExistence type="inferred from homology"/>
<sequence>MTSVLQPNRAALDSIVVQAIGIDIGGTKIAGALVDDDGRVLRSERRPTPAADPDAIVAHAVEIVRSLAGRAASRRWVSWCRGSSTLSASGSITPPTSASATCRCARCWPRACPARRS</sequence>
<evidence type="ECO:0000313" key="3">
    <source>
        <dbReference type="Proteomes" id="UP001157034"/>
    </source>
</evidence>
<dbReference type="Gene3D" id="3.30.420.40">
    <property type="match status" value="1"/>
</dbReference>
<evidence type="ECO:0000256" key="1">
    <source>
        <dbReference type="ARBA" id="ARBA00006479"/>
    </source>
</evidence>
<evidence type="ECO:0000313" key="2">
    <source>
        <dbReference type="EMBL" id="GMA93400.1"/>
    </source>
</evidence>
<organism evidence="2 3">
    <name type="scientific">Pseudolysinimonas kribbensis</name>
    <dbReference type="NCBI Taxonomy" id="433641"/>
    <lineage>
        <taxon>Bacteria</taxon>
        <taxon>Bacillati</taxon>
        <taxon>Actinomycetota</taxon>
        <taxon>Actinomycetes</taxon>
        <taxon>Micrococcales</taxon>
        <taxon>Microbacteriaceae</taxon>
        <taxon>Pseudolysinimonas</taxon>
    </lineage>
</organism>
<keyword evidence="3" id="KW-1185">Reference proteome</keyword>
<comment type="caution">
    <text evidence="2">The sequence shown here is derived from an EMBL/GenBank/DDBJ whole genome shotgun (WGS) entry which is preliminary data.</text>
</comment>
<dbReference type="InterPro" id="IPR000600">
    <property type="entry name" value="ROK"/>
</dbReference>
<accession>A0ABQ6K2V6</accession>
<gene>
    <name evidence="2" type="ORF">GCM10025881_02240</name>
</gene>
<dbReference type="Proteomes" id="UP001157034">
    <property type="component" value="Unassembled WGS sequence"/>
</dbReference>
<dbReference type="CDD" id="cd23763">
    <property type="entry name" value="ASKHA_ATPase_ROK"/>
    <property type="match status" value="1"/>
</dbReference>
<reference evidence="3" key="1">
    <citation type="journal article" date="2019" name="Int. J. Syst. Evol. Microbiol.">
        <title>The Global Catalogue of Microorganisms (GCM) 10K type strain sequencing project: providing services to taxonomists for standard genome sequencing and annotation.</title>
        <authorList>
            <consortium name="The Broad Institute Genomics Platform"/>
            <consortium name="The Broad Institute Genome Sequencing Center for Infectious Disease"/>
            <person name="Wu L."/>
            <person name="Ma J."/>
        </authorList>
    </citation>
    <scope>NUCLEOTIDE SEQUENCE [LARGE SCALE GENOMIC DNA]</scope>
    <source>
        <strain evidence="3">NBRC 108894</strain>
    </source>
</reference>
<name>A0ABQ6K2V6_9MICO</name>
<dbReference type="EMBL" id="BSVB01000001">
    <property type="protein sequence ID" value="GMA93400.1"/>
    <property type="molecule type" value="Genomic_DNA"/>
</dbReference>
<protein>
    <recommendedName>
        <fullName evidence="4">ROK family protein</fullName>
    </recommendedName>
</protein>
<dbReference type="InterPro" id="IPR043129">
    <property type="entry name" value="ATPase_NBD"/>
</dbReference>
<dbReference type="SUPFAM" id="SSF53067">
    <property type="entry name" value="Actin-like ATPase domain"/>
    <property type="match status" value="1"/>
</dbReference>
<evidence type="ECO:0008006" key="4">
    <source>
        <dbReference type="Google" id="ProtNLM"/>
    </source>
</evidence>